<comment type="caution">
    <text evidence="1">The sequence shown here is derived from an EMBL/GenBank/DDBJ whole genome shotgun (WGS) entry which is preliminary data.</text>
</comment>
<gene>
    <name evidence="1" type="ORF">CYCCA115_LOCUS9256</name>
</gene>
<proteinExistence type="predicted"/>
<dbReference type="SUPFAM" id="SSF56672">
    <property type="entry name" value="DNA/RNA polymerases"/>
    <property type="match status" value="1"/>
</dbReference>
<reference evidence="1" key="1">
    <citation type="submission" date="2023-08" db="EMBL/GenBank/DDBJ databases">
        <authorList>
            <person name="Audoor S."/>
            <person name="Bilcke G."/>
        </authorList>
    </citation>
    <scope>NUCLEOTIDE SEQUENCE</scope>
</reference>
<keyword evidence="2" id="KW-1185">Reference proteome</keyword>
<accession>A0AAD2CUE0</accession>
<organism evidence="1 2">
    <name type="scientific">Cylindrotheca closterium</name>
    <dbReference type="NCBI Taxonomy" id="2856"/>
    <lineage>
        <taxon>Eukaryota</taxon>
        <taxon>Sar</taxon>
        <taxon>Stramenopiles</taxon>
        <taxon>Ochrophyta</taxon>
        <taxon>Bacillariophyta</taxon>
        <taxon>Bacillariophyceae</taxon>
        <taxon>Bacillariophycidae</taxon>
        <taxon>Bacillariales</taxon>
        <taxon>Bacillariaceae</taxon>
        <taxon>Cylindrotheca</taxon>
    </lineage>
</organism>
<dbReference type="EMBL" id="CAKOGP040001335">
    <property type="protein sequence ID" value="CAJ1945112.1"/>
    <property type="molecule type" value="Genomic_DNA"/>
</dbReference>
<name>A0AAD2CUE0_9STRA</name>
<sequence>MFVRLHRVSRIPTLRNSFRSFSSAQEHQLNINFAVIKAEEGKPFSELKDHPVTTLQGIGPKHSEQLEQLGMKTVKQLADYKFYHLSKAIETLAQTEETGNRTETSLQNLNKGLDKEFETYTLQNLLEQPVHALQGLTPKAGETFASLGVKTVGDLANFKYCQWAEAIVTAAKFEE</sequence>
<dbReference type="InterPro" id="IPR043502">
    <property type="entry name" value="DNA/RNA_pol_sf"/>
</dbReference>
<evidence type="ECO:0000313" key="2">
    <source>
        <dbReference type="Proteomes" id="UP001295423"/>
    </source>
</evidence>
<dbReference type="Gene3D" id="1.10.150.20">
    <property type="entry name" value="5' to 3' exonuclease, C-terminal subdomain"/>
    <property type="match status" value="1"/>
</dbReference>
<dbReference type="Proteomes" id="UP001295423">
    <property type="component" value="Unassembled WGS sequence"/>
</dbReference>
<evidence type="ECO:0000313" key="1">
    <source>
        <dbReference type="EMBL" id="CAJ1945112.1"/>
    </source>
</evidence>
<dbReference type="AlphaFoldDB" id="A0AAD2CUE0"/>
<protein>
    <submittedName>
        <fullName evidence="1">Uncharacterized protein</fullName>
    </submittedName>
</protein>